<protein>
    <submittedName>
        <fullName evidence="1">Uncharacterized protein</fullName>
    </submittedName>
</protein>
<keyword evidence="2" id="KW-1185">Reference proteome</keyword>
<organism evidence="1 2">
    <name type="scientific">Trichostrongylus colubriformis</name>
    <name type="common">Black scour worm</name>
    <dbReference type="NCBI Taxonomy" id="6319"/>
    <lineage>
        <taxon>Eukaryota</taxon>
        <taxon>Metazoa</taxon>
        <taxon>Ecdysozoa</taxon>
        <taxon>Nematoda</taxon>
        <taxon>Chromadorea</taxon>
        <taxon>Rhabditida</taxon>
        <taxon>Rhabditina</taxon>
        <taxon>Rhabditomorpha</taxon>
        <taxon>Strongyloidea</taxon>
        <taxon>Trichostrongylidae</taxon>
        <taxon>Trichostrongylus</taxon>
    </lineage>
</organism>
<accession>A0AAN8FRU3</accession>
<dbReference type="AlphaFoldDB" id="A0AAN8FRU3"/>
<evidence type="ECO:0000313" key="1">
    <source>
        <dbReference type="EMBL" id="KAK5975250.1"/>
    </source>
</evidence>
<dbReference type="EMBL" id="WIXE01013256">
    <property type="protein sequence ID" value="KAK5975250.1"/>
    <property type="molecule type" value="Genomic_DNA"/>
</dbReference>
<proteinExistence type="predicted"/>
<evidence type="ECO:0000313" key="2">
    <source>
        <dbReference type="Proteomes" id="UP001331761"/>
    </source>
</evidence>
<gene>
    <name evidence="1" type="ORF">GCK32_022716</name>
</gene>
<name>A0AAN8FRU3_TRICO</name>
<sequence length="158" mass="17910">MDIRLGELKVIQRNAPYMEPLCDELNEESSGQDSYEMEVIDDTLDEDEVEGKAAEQPEFTSWMACRNTPDMADCLRLLLQQTQASARSFRATCDESENKECYRARRYQEGFISDELQTTMPCVSVAKEETTLLIPARYSRGSGNGNFAYFTSNAARCV</sequence>
<comment type="caution">
    <text evidence="1">The sequence shown here is derived from an EMBL/GenBank/DDBJ whole genome shotgun (WGS) entry which is preliminary data.</text>
</comment>
<reference evidence="1 2" key="1">
    <citation type="submission" date="2019-10" db="EMBL/GenBank/DDBJ databases">
        <title>Assembly and Annotation for the nematode Trichostrongylus colubriformis.</title>
        <authorList>
            <person name="Martin J."/>
        </authorList>
    </citation>
    <scope>NUCLEOTIDE SEQUENCE [LARGE SCALE GENOMIC DNA]</scope>
    <source>
        <strain evidence="1">G859</strain>
        <tissue evidence="1">Whole worm</tissue>
    </source>
</reference>
<dbReference type="Proteomes" id="UP001331761">
    <property type="component" value="Unassembled WGS sequence"/>
</dbReference>